<dbReference type="AlphaFoldDB" id="A0A3N0I3W2"/>
<proteinExistence type="predicted"/>
<feature type="transmembrane region" description="Helical" evidence="6">
    <location>
        <begin position="209"/>
        <end position="230"/>
    </location>
</feature>
<feature type="domain" description="PhoU" evidence="7">
    <location>
        <begin position="345"/>
        <end position="432"/>
    </location>
</feature>
<dbReference type="SUPFAM" id="SSF109755">
    <property type="entry name" value="PhoU-like"/>
    <property type="match status" value="1"/>
</dbReference>
<keyword evidence="4 6" id="KW-1133">Transmembrane helix</keyword>
<keyword evidence="5 6" id="KW-0472">Membrane</keyword>
<reference evidence="8 9" key="1">
    <citation type="submission" date="2018-11" db="EMBL/GenBank/DDBJ databases">
        <title>Clostridium sp. nov., a member of the family Erysipelotrichaceae isolated from pig faeces.</title>
        <authorList>
            <person name="Chang Y.-H."/>
        </authorList>
    </citation>
    <scope>NUCLEOTIDE SEQUENCE [LARGE SCALE GENOMIC DNA]</scope>
    <source>
        <strain evidence="8 9">YH-panp20</strain>
    </source>
</reference>
<sequence>MEIVINLMGGLALFLYGMQMMSGGLEAAAGDRMKSILEKLTTNRFVGILLGCVVTMIIQSSSATTVMVVGFVNAQMMALRQAVWVIMGANIGTTITGQLIALDIGAIAPLIAFLGVAMVLFLKGETKRQIGEIIAGLGILFLGMNMMSSAMVPLRHSDAFINMVSSFSNPLIGILVGAGFTALIQSSSASVGVMQALALSGIVDLHTAVYVLFGQNIGTCITAVLASIGASREAKQTTIIHLSFNIIGTIIFTLICMSTPLTDWVISWTPTNAPKQIANMHTLFNVCTTIILIPFGYKLADFAEKTLPSEPEKKKDGLLYLQPLPKSNKLIGANAINVYQVSDEIIHMMDVAYENVQDASKQLISYSSDRCDVILNREKQVNKLNESISEYITTALSTPNINANVSQALGAFYLSLVHLERISDYSVNISKQAQKQAENKLSTKDLDMILHMSEMTMHSKDYIYDLDAIKQNTKKLHSLIHTWRKEQIEEIKDNAMDSETGIMMSRVFNDFLRINDHAEDIAEQFDSIEVDLHENEIEQEPVPAQ</sequence>
<accession>A0A3N0I3W2</accession>
<organism evidence="8 9">
    <name type="scientific">Absicoccus porci</name>
    <dbReference type="NCBI Taxonomy" id="2486576"/>
    <lineage>
        <taxon>Bacteria</taxon>
        <taxon>Bacillati</taxon>
        <taxon>Bacillota</taxon>
        <taxon>Erysipelotrichia</taxon>
        <taxon>Erysipelotrichales</taxon>
        <taxon>Erysipelotrichaceae</taxon>
        <taxon>Absicoccus</taxon>
    </lineage>
</organism>
<keyword evidence="9" id="KW-1185">Reference proteome</keyword>
<dbReference type="InterPro" id="IPR004633">
    <property type="entry name" value="NaPi_cotrn-rel/YqeW-like"/>
</dbReference>
<evidence type="ECO:0000313" key="8">
    <source>
        <dbReference type="EMBL" id="RNM31012.1"/>
    </source>
</evidence>
<dbReference type="NCBIfam" id="TIGR00704">
    <property type="entry name" value="NaPi_cotrn_rel"/>
    <property type="match status" value="1"/>
</dbReference>
<dbReference type="Gene3D" id="1.20.58.220">
    <property type="entry name" value="Phosphate transport system protein phou homolog 2, domain 2"/>
    <property type="match status" value="1"/>
</dbReference>
<dbReference type="InterPro" id="IPR038078">
    <property type="entry name" value="PhoU-like_sf"/>
</dbReference>
<feature type="transmembrane region" description="Helical" evidence="6">
    <location>
        <begin position="106"/>
        <end position="122"/>
    </location>
</feature>
<dbReference type="NCBIfam" id="NF037997">
    <property type="entry name" value="Na_Pi_symport"/>
    <property type="match status" value="1"/>
</dbReference>
<evidence type="ECO:0000256" key="5">
    <source>
        <dbReference type="ARBA" id="ARBA00023136"/>
    </source>
</evidence>
<dbReference type="InterPro" id="IPR003841">
    <property type="entry name" value="Na/Pi_transpt"/>
</dbReference>
<gene>
    <name evidence="8" type="ORF">EDX97_00085</name>
</gene>
<keyword evidence="2" id="KW-1003">Cell membrane</keyword>
<evidence type="ECO:0000256" key="4">
    <source>
        <dbReference type="ARBA" id="ARBA00022989"/>
    </source>
</evidence>
<dbReference type="PANTHER" id="PTHR10010">
    <property type="entry name" value="SOLUTE CARRIER FAMILY 34 SODIUM PHOSPHATE , MEMBER 2-RELATED"/>
    <property type="match status" value="1"/>
</dbReference>
<evidence type="ECO:0000256" key="1">
    <source>
        <dbReference type="ARBA" id="ARBA00004651"/>
    </source>
</evidence>
<dbReference type="PANTHER" id="PTHR10010:SF46">
    <property type="entry name" value="SODIUM-DEPENDENT PHOSPHATE TRANSPORT PROTEIN 2B"/>
    <property type="match status" value="1"/>
</dbReference>
<protein>
    <submittedName>
        <fullName evidence="8">Na/Pi cotransporter family protein</fullName>
    </submittedName>
</protein>
<keyword evidence="3 6" id="KW-0812">Transmembrane</keyword>
<dbReference type="Pfam" id="PF01895">
    <property type="entry name" value="PhoU"/>
    <property type="match status" value="1"/>
</dbReference>
<feature type="transmembrane region" description="Helical" evidence="6">
    <location>
        <begin position="278"/>
        <end position="297"/>
    </location>
</feature>
<evidence type="ECO:0000313" key="9">
    <source>
        <dbReference type="Proteomes" id="UP000276568"/>
    </source>
</evidence>
<evidence type="ECO:0000256" key="6">
    <source>
        <dbReference type="SAM" id="Phobius"/>
    </source>
</evidence>
<dbReference type="GO" id="GO:0005436">
    <property type="term" value="F:sodium:phosphate symporter activity"/>
    <property type="evidence" value="ECO:0007669"/>
    <property type="project" value="InterPro"/>
</dbReference>
<dbReference type="Proteomes" id="UP000276568">
    <property type="component" value="Unassembled WGS sequence"/>
</dbReference>
<evidence type="ECO:0000256" key="3">
    <source>
        <dbReference type="ARBA" id="ARBA00022692"/>
    </source>
</evidence>
<comment type="caution">
    <text evidence="8">The sequence shown here is derived from an EMBL/GenBank/DDBJ whole genome shotgun (WGS) entry which is preliminary data.</text>
</comment>
<dbReference type="OrthoDB" id="9763003at2"/>
<dbReference type="GO" id="GO:0044341">
    <property type="term" value="P:sodium-dependent phosphate transport"/>
    <property type="evidence" value="ECO:0007669"/>
    <property type="project" value="InterPro"/>
</dbReference>
<feature type="transmembrane region" description="Helical" evidence="6">
    <location>
        <begin position="172"/>
        <end position="197"/>
    </location>
</feature>
<feature type="transmembrane region" description="Helical" evidence="6">
    <location>
        <begin position="242"/>
        <end position="266"/>
    </location>
</feature>
<dbReference type="RefSeq" id="WP_128519193.1">
    <property type="nucleotide sequence ID" value="NZ_RJQC01000001.1"/>
</dbReference>
<evidence type="ECO:0000259" key="7">
    <source>
        <dbReference type="Pfam" id="PF01895"/>
    </source>
</evidence>
<dbReference type="Pfam" id="PF02690">
    <property type="entry name" value="Na_Pi_cotrans"/>
    <property type="match status" value="2"/>
</dbReference>
<dbReference type="EMBL" id="RJQC01000001">
    <property type="protein sequence ID" value="RNM31012.1"/>
    <property type="molecule type" value="Genomic_DNA"/>
</dbReference>
<feature type="transmembrane region" description="Helical" evidence="6">
    <location>
        <begin position="46"/>
        <end position="70"/>
    </location>
</feature>
<dbReference type="InterPro" id="IPR026022">
    <property type="entry name" value="PhoU_dom"/>
</dbReference>
<feature type="transmembrane region" description="Helical" evidence="6">
    <location>
        <begin position="134"/>
        <end position="152"/>
    </location>
</feature>
<comment type="subcellular location">
    <subcellularLocation>
        <location evidence="1">Cell membrane</location>
        <topology evidence="1">Multi-pass membrane protein</topology>
    </subcellularLocation>
</comment>
<evidence type="ECO:0000256" key="2">
    <source>
        <dbReference type="ARBA" id="ARBA00022475"/>
    </source>
</evidence>
<dbReference type="GO" id="GO:0005886">
    <property type="term" value="C:plasma membrane"/>
    <property type="evidence" value="ECO:0007669"/>
    <property type="project" value="UniProtKB-SubCell"/>
</dbReference>
<name>A0A3N0I3W2_9FIRM</name>